<dbReference type="InterPro" id="IPR045850">
    <property type="entry name" value="TRM2_met"/>
</dbReference>
<gene>
    <name evidence="6" type="ORF">IWQ62_003542</name>
</gene>
<dbReference type="GO" id="GO:0003723">
    <property type="term" value="F:RNA binding"/>
    <property type="evidence" value="ECO:0007669"/>
    <property type="project" value="TreeGrafter"/>
</dbReference>
<evidence type="ECO:0000256" key="1">
    <source>
        <dbReference type="ARBA" id="ARBA00022603"/>
    </source>
</evidence>
<dbReference type="PANTHER" id="PTHR45904">
    <property type="entry name" value="TRNA (URACIL-5-)-METHYLTRANSFERASE"/>
    <property type="match status" value="1"/>
</dbReference>
<dbReference type="GO" id="GO:0032259">
    <property type="term" value="P:methylation"/>
    <property type="evidence" value="ECO:0007669"/>
    <property type="project" value="UniProtKB-KW"/>
</dbReference>
<dbReference type="Pfam" id="PF13847">
    <property type="entry name" value="Methyltransf_31"/>
    <property type="match status" value="1"/>
</dbReference>
<name>A0A9W8ARK6_9FUNG</name>
<dbReference type="EMBL" id="JANBPY010000969">
    <property type="protein sequence ID" value="KAJ1962404.1"/>
    <property type="molecule type" value="Genomic_DNA"/>
</dbReference>
<dbReference type="PANTHER" id="PTHR45904:SF2">
    <property type="entry name" value="TRNA (URACIL-5-)-METHYLTRANSFERASE HOMOLOG A"/>
    <property type="match status" value="1"/>
</dbReference>
<feature type="active site" description="Nucleophile" evidence="4">
    <location>
        <position position="147"/>
    </location>
</feature>
<dbReference type="AlphaFoldDB" id="A0A9W8ARK6"/>
<keyword evidence="7" id="KW-1185">Reference proteome</keyword>
<dbReference type="CDD" id="cd02440">
    <property type="entry name" value="AdoMet_MTases"/>
    <property type="match status" value="1"/>
</dbReference>
<dbReference type="SUPFAM" id="SSF53335">
    <property type="entry name" value="S-adenosyl-L-methionine-dependent methyltransferases"/>
    <property type="match status" value="1"/>
</dbReference>
<keyword evidence="1 4" id="KW-0489">Methyltransferase</keyword>
<feature type="binding site" evidence="4">
    <location>
        <position position="119"/>
    </location>
    <ligand>
        <name>S-adenosyl-L-methionine</name>
        <dbReference type="ChEBI" id="CHEBI:59789"/>
    </ligand>
</feature>
<proteinExistence type="inferred from homology"/>
<comment type="caution">
    <text evidence="4">Lacks conserved residue(s) required for the propagation of feature annotation.</text>
</comment>
<dbReference type="InterPro" id="IPR029063">
    <property type="entry name" value="SAM-dependent_MTases_sf"/>
</dbReference>
<evidence type="ECO:0000256" key="3">
    <source>
        <dbReference type="ARBA" id="ARBA00022691"/>
    </source>
</evidence>
<evidence type="ECO:0000313" key="6">
    <source>
        <dbReference type="EMBL" id="KAJ1962404.1"/>
    </source>
</evidence>
<evidence type="ECO:0000259" key="5">
    <source>
        <dbReference type="Pfam" id="PF13847"/>
    </source>
</evidence>
<dbReference type="Proteomes" id="UP001150925">
    <property type="component" value="Unassembled WGS sequence"/>
</dbReference>
<feature type="binding site" evidence="4">
    <location>
        <position position="63"/>
    </location>
    <ligand>
        <name>S-adenosyl-L-methionine</name>
        <dbReference type="ChEBI" id="CHEBI:59789"/>
    </ligand>
</feature>
<evidence type="ECO:0000256" key="4">
    <source>
        <dbReference type="PROSITE-ProRule" id="PRU01024"/>
    </source>
</evidence>
<feature type="domain" description="Methyltransferase" evidence="5">
    <location>
        <begin position="35"/>
        <end position="116"/>
    </location>
</feature>
<reference evidence="6" key="1">
    <citation type="submission" date="2022-07" db="EMBL/GenBank/DDBJ databases">
        <title>Phylogenomic reconstructions and comparative analyses of Kickxellomycotina fungi.</title>
        <authorList>
            <person name="Reynolds N.K."/>
            <person name="Stajich J.E."/>
            <person name="Barry K."/>
            <person name="Grigoriev I.V."/>
            <person name="Crous P."/>
            <person name="Smith M.E."/>
        </authorList>
    </citation>
    <scope>NUCLEOTIDE SEQUENCE</scope>
    <source>
        <strain evidence="6">RSA 1196</strain>
    </source>
</reference>
<keyword evidence="2 4" id="KW-0808">Transferase</keyword>
<evidence type="ECO:0000256" key="2">
    <source>
        <dbReference type="ARBA" id="ARBA00022679"/>
    </source>
</evidence>
<protein>
    <recommendedName>
        <fullName evidence="5">Methyltransferase domain-containing protein</fullName>
    </recommendedName>
</protein>
<organism evidence="6 7">
    <name type="scientific">Dispira parvispora</name>
    <dbReference type="NCBI Taxonomy" id="1520584"/>
    <lineage>
        <taxon>Eukaryota</taxon>
        <taxon>Fungi</taxon>
        <taxon>Fungi incertae sedis</taxon>
        <taxon>Zoopagomycota</taxon>
        <taxon>Kickxellomycotina</taxon>
        <taxon>Dimargaritomycetes</taxon>
        <taxon>Dimargaritales</taxon>
        <taxon>Dimargaritaceae</taxon>
        <taxon>Dispira</taxon>
    </lineage>
</organism>
<keyword evidence="3 4" id="KW-0949">S-adenosyl-L-methionine</keyword>
<dbReference type="Gene3D" id="3.40.50.150">
    <property type="entry name" value="Vaccinia Virus protein VP39"/>
    <property type="match status" value="1"/>
</dbReference>
<dbReference type="OrthoDB" id="10250660at2759"/>
<comment type="similarity">
    <text evidence="4">Belongs to the class I-like SAM-binding methyltransferase superfamily. RNA M5U methyltransferase family.</text>
</comment>
<dbReference type="GO" id="GO:0008173">
    <property type="term" value="F:RNA methyltransferase activity"/>
    <property type="evidence" value="ECO:0007669"/>
    <property type="project" value="InterPro"/>
</dbReference>
<dbReference type="InterPro" id="IPR025714">
    <property type="entry name" value="Methyltranfer_dom"/>
</dbReference>
<dbReference type="PROSITE" id="PS51687">
    <property type="entry name" value="SAM_MT_RNA_M5U"/>
    <property type="match status" value="1"/>
</dbReference>
<dbReference type="GO" id="GO:0006396">
    <property type="term" value="P:RNA processing"/>
    <property type="evidence" value="ECO:0007669"/>
    <property type="project" value="InterPro"/>
</dbReference>
<comment type="caution">
    <text evidence="6">The sequence shown here is derived from an EMBL/GenBank/DDBJ whole genome shotgun (WGS) entry which is preliminary data.</text>
</comment>
<sequence>RLYSIVRDWAMGKSSPLVTSAKEDIADSASPNGSSDVLLDLCCGTGTIGILMAKYFRQVIGIELVPQAVEDANTNATAKGITNAKFIAGPVEKLLGPQLQQLKADGVITDTSSVVAVLDPPRSGLNGKVMAAIRECTAISRVVFVACDFKQSMKNIVELCRPPSKRYPGVAFHCTQAVPVDLFPHTKACELVIELVRKSPEAEASDTLMSQ</sequence>
<accession>A0A9W8ARK6</accession>
<dbReference type="InterPro" id="IPR010280">
    <property type="entry name" value="U5_MeTrfase_fam"/>
</dbReference>
<feature type="non-terminal residue" evidence="6">
    <location>
        <position position="1"/>
    </location>
</feature>
<evidence type="ECO:0000313" key="7">
    <source>
        <dbReference type="Proteomes" id="UP001150925"/>
    </source>
</evidence>